<evidence type="ECO:0000313" key="2">
    <source>
        <dbReference type="Proteomes" id="UP001304970"/>
    </source>
</evidence>
<gene>
    <name evidence="1" type="ORF">MsAm2_05770</name>
</gene>
<dbReference type="GeneID" id="89227985"/>
<protein>
    <submittedName>
        <fullName evidence="1">Uncharacterized protein</fullName>
    </submittedName>
</protein>
<dbReference type="AlphaFoldDB" id="A0AA96V6L6"/>
<name>A0AA96V6L6_9EURY</name>
<dbReference type="Proteomes" id="UP001304970">
    <property type="component" value="Chromosome"/>
</dbReference>
<sequence>MPQTNLEKNETAAEMKAEDVIRLISSAYPGSCQNLNQIQSSGFGSFSKKISSAGFRVESLGPRLSSFEGAGLDAKEVCVLSSTDPMPGATFESFGISNPAACLLVILDETGHENFGKWMPSFKHDGLSNANIPKNPFGPVVEVSNESELKKMLALMKCGTLIVKVMPKTKTASSMIE</sequence>
<proteinExistence type="predicted"/>
<keyword evidence="2" id="KW-1185">Reference proteome</keyword>
<dbReference type="RefSeq" id="WP_338098310.1">
    <property type="nucleotide sequence ID" value="NZ_CP131061.1"/>
</dbReference>
<dbReference type="EMBL" id="CP131061">
    <property type="protein sequence ID" value="WNY26800.1"/>
    <property type="molecule type" value="Genomic_DNA"/>
</dbReference>
<organism evidence="1 2">
    <name type="scientific">Methanolapillus ohkumae</name>
    <dbReference type="NCBI Taxonomy" id="3028298"/>
    <lineage>
        <taxon>Archaea</taxon>
        <taxon>Methanobacteriati</taxon>
        <taxon>Methanobacteriota</taxon>
        <taxon>Stenosarchaea group</taxon>
        <taxon>Methanomicrobia</taxon>
        <taxon>Methanosarcinales</taxon>
        <taxon>Methanosarcinaceae</taxon>
        <taxon>Methanolapillus</taxon>
    </lineage>
</organism>
<reference evidence="1 2" key="1">
    <citation type="submission" date="2023-07" db="EMBL/GenBank/DDBJ databases">
        <title>Closed genome sequence of Methanosarcinaceae archaeon Am2.</title>
        <authorList>
            <person name="Poehlein A."/>
            <person name="Protasov E."/>
            <person name="Platt K."/>
            <person name="Reeh H."/>
            <person name="Daniel R."/>
            <person name="Brune A."/>
        </authorList>
    </citation>
    <scope>NUCLEOTIDE SEQUENCE [LARGE SCALE GENOMIC DNA]</scope>
    <source>
        <strain evidence="1 2">Am2</strain>
    </source>
</reference>
<evidence type="ECO:0000313" key="1">
    <source>
        <dbReference type="EMBL" id="WNY26800.1"/>
    </source>
</evidence>
<accession>A0AA96V6L6</accession>